<protein>
    <recommendedName>
        <fullName evidence="2">BIG2 domain-containing protein</fullName>
    </recommendedName>
</protein>
<dbReference type="InterPro" id="IPR015943">
    <property type="entry name" value="WD40/YVTN_repeat-like_dom_sf"/>
</dbReference>
<evidence type="ECO:0000313" key="1">
    <source>
        <dbReference type="EMBL" id="SVA15593.1"/>
    </source>
</evidence>
<evidence type="ECO:0008006" key="2">
    <source>
        <dbReference type="Google" id="ProtNLM"/>
    </source>
</evidence>
<dbReference type="EMBL" id="UINC01004608">
    <property type="protein sequence ID" value="SVA15593.1"/>
    <property type="molecule type" value="Genomic_DNA"/>
</dbReference>
<proteinExistence type="predicted"/>
<sequence length="660" mass="72925">MKIIKPIILLFIITFSFELYSQESSRIVSNIQDLVLDVDESFVASSVTMDDNDNEVSCNNMIYYSRNREALDVDNETGEITANLPGFYTIVAICIQEGGNRLRKDFSVKVNYPPVNEIKISLIDNVLYTDSYIPLIFEVIDEKGFVRNDVKFNLTSSNNLISIDNLNNVKAITSGKSTLTAEFEGITSSIVLNIKKNPVSYIELKSNSDEARTGDVFQFRAVAYDKKNVVIGDAPIKFSFTGKSFDKSNTASGLIEKDGRFVGDVAGQYIITSNVGNISTSKIVNVIDRNIKRKFKSIGVGTVNDKHTSDFWVFEGVDGRDYAVSGTWGADGTTYFWDVTNPSNLIKIDSVQVDARTVNDVKVSEDGKICVISREGASNRKNGIIIIDVTNPYDVNIISEYTQNLTGGVHNVFIYENHVYALSNGEKYYVINIDDPKNPKEIGKFELGKPGQSIHDVWIEDGIAYSSNWRNGVYLVDVGNGIANGSPSNPVAFANYNYASGAHHATFPYKSKSTGKFYTVLGDEIFPNGIDVKGQNVTAGFLHFVDFTDLDNPVEVARYELPGDGSHNYWIDGDVLYVAMYTGGVRVVDLSGDLMGDLYKQGREIGYILSGSENAYVPNSTMSWGAQLYKGHVFYSDWNSGIGSAKLEPIKPDKTKASIN</sequence>
<accession>A0A381TNG6</accession>
<dbReference type="SUPFAM" id="SSF101908">
    <property type="entry name" value="Putative isomerase YbhE"/>
    <property type="match status" value="1"/>
</dbReference>
<dbReference type="Gene3D" id="2.130.10.10">
    <property type="entry name" value="YVTN repeat-like/Quinoprotein amine dehydrogenase"/>
    <property type="match status" value="1"/>
</dbReference>
<gene>
    <name evidence="1" type="ORF">METZ01_LOCUS68447</name>
</gene>
<reference evidence="1" key="1">
    <citation type="submission" date="2018-05" db="EMBL/GenBank/DDBJ databases">
        <authorList>
            <person name="Lanie J.A."/>
            <person name="Ng W.-L."/>
            <person name="Kazmierczak K.M."/>
            <person name="Andrzejewski T.M."/>
            <person name="Davidsen T.M."/>
            <person name="Wayne K.J."/>
            <person name="Tettelin H."/>
            <person name="Glass J.I."/>
            <person name="Rusch D."/>
            <person name="Podicherti R."/>
            <person name="Tsui H.-C.T."/>
            <person name="Winkler M.E."/>
        </authorList>
    </citation>
    <scope>NUCLEOTIDE SEQUENCE</scope>
</reference>
<organism evidence="1">
    <name type="scientific">marine metagenome</name>
    <dbReference type="NCBI Taxonomy" id="408172"/>
    <lineage>
        <taxon>unclassified sequences</taxon>
        <taxon>metagenomes</taxon>
        <taxon>ecological metagenomes</taxon>
    </lineage>
</organism>
<dbReference type="AlphaFoldDB" id="A0A381TNG6"/>
<name>A0A381TNG6_9ZZZZ</name>